<evidence type="ECO:0000256" key="9">
    <source>
        <dbReference type="HAMAP-Rule" id="MF_01973"/>
    </source>
</evidence>
<comment type="similarity">
    <text evidence="9 10 11 12">Belongs to the peptidase S16 family.</text>
</comment>
<evidence type="ECO:0000256" key="7">
    <source>
        <dbReference type="ARBA" id="ARBA00022840"/>
    </source>
</evidence>
<evidence type="ECO:0000256" key="10">
    <source>
        <dbReference type="PIRNR" id="PIRNR001174"/>
    </source>
</evidence>
<dbReference type="SUPFAM" id="SSF54211">
    <property type="entry name" value="Ribosomal protein S5 domain 2-like"/>
    <property type="match status" value="1"/>
</dbReference>
<comment type="induction">
    <text evidence="9">By heat shock.</text>
</comment>
<dbReference type="NCBIfam" id="NF008053">
    <property type="entry name" value="PRK10787.1"/>
    <property type="match status" value="1"/>
</dbReference>
<dbReference type="Pfam" id="PF22667">
    <property type="entry name" value="Lon_lid"/>
    <property type="match status" value="1"/>
</dbReference>
<evidence type="ECO:0000313" key="16">
    <source>
        <dbReference type="Proteomes" id="UP000665025"/>
    </source>
</evidence>
<dbReference type="Pfam" id="PF00004">
    <property type="entry name" value="AAA"/>
    <property type="match status" value="1"/>
</dbReference>
<dbReference type="InterPro" id="IPR003111">
    <property type="entry name" value="Lon_prtase_N"/>
</dbReference>
<dbReference type="Gene3D" id="1.20.58.1480">
    <property type="match status" value="1"/>
</dbReference>
<dbReference type="PIRSF" id="PIRSF001174">
    <property type="entry name" value="Lon_proteas"/>
    <property type="match status" value="1"/>
</dbReference>
<dbReference type="PROSITE" id="PS01046">
    <property type="entry name" value="LON_SER"/>
    <property type="match status" value="1"/>
</dbReference>
<comment type="subunit">
    <text evidence="9 10">Homohexamer. Organized in a ring with a central cavity.</text>
</comment>
<dbReference type="InterPro" id="IPR027543">
    <property type="entry name" value="Lon_bac"/>
</dbReference>
<feature type="domain" description="Lon proteolytic" evidence="13">
    <location>
        <begin position="592"/>
        <end position="773"/>
    </location>
</feature>
<organism evidence="15 16">
    <name type="scientific">Pseudoalteromonas viridis</name>
    <dbReference type="NCBI Taxonomy" id="339617"/>
    <lineage>
        <taxon>Bacteria</taxon>
        <taxon>Pseudomonadati</taxon>
        <taxon>Pseudomonadota</taxon>
        <taxon>Gammaproteobacteria</taxon>
        <taxon>Alteromonadales</taxon>
        <taxon>Pseudoalteromonadaceae</taxon>
        <taxon>Pseudoalteromonas</taxon>
    </lineage>
</organism>
<feature type="binding site" evidence="9">
    <location>
        <begin position="356"/>
        <end position="363"/>
    </location>
    <ligand>
        <name>ATP</name>
        <dbReference type="ChEBI" id="CHEBI:30616"/>
    </ligand>
</feature>
<evidence type="ECO:0000256" key="3">
    <source>
        <dbReference type="ARBA" id="ARBA00022670"/>
    </source>
</evidence>
<dbReference type="RefSeq" id="WP_209051104.1">
    <property type="nucleotide sequence ID" value="NZ_CP072425.1"/>
</dbReference>
<dbReference type="PANTHER" id="PTHR10046">
    <property type="entry name" value="ATP DEPENDENT LON PROTEASE FAMILY MEMBER"/>
    <property type="match status" value="1"/>
</dbReference>
<accession>A0ABX7V267</accession>
<dbReference type="EMBL" id="CP072425">
    <property type="protein sequence ID" value="QTL33946.1"/>
    <property type="molecule type" value="Genomic_DNA"/>
</dbReference>
<dbReference type="Gene3D" id="3.30.230.10">
    <property type="match status" value="1"/>
</dbReference>
<keyword evidence="7 9" id="KW-0067">ATP-binding</keyword>
<feature type="domain" description="Lon N-terminal" evidence="14">
    <location>
        <begin position="11"/>
        <end position="204"/>
    </location>
</feature>
<dbReference type="PROSITE" id="PS51787">
    <property type="entry name" value="LON_N"/>
    <property type="match status" value="1"/>
</dbReference>
<dbReference type="InterPro" id="IPR008269">
    <property type="entry name" value="Lon_proteolytic"/>
</dbReference>
<keyword evidence="3 9" id="KW-0645">Protease</keyword>
<dbReference type="Gene3D" id="1.20.5.5270">
    <property type="match status" value="1"/>
</dbReference>
<dbReference type="HAMAP" id="MF_01973">
    <property type="entry name" value="lon_bact"/>
    <property type="match status" value="1"/>
</dbReference>
<comment type="function">
    <text evidence="9">ATP-dependent serine protease that mediates the selective degradation of mutant and abnormal proteins as well as certain short-lived regulatory proteins. Required for cellular homeostasis and for survival from DNA damage and developmental changes induced by stress. Degrades polypeptides processively to yield small peptide fragments that are 5 to 10 amino acids long. Binds to DNA in a double-stranded, site-specific manner.</text>
</comment>
<dbReference type="InterPro" id="IPR003959">
    <property type="entry name" value="ATPase_AAA_core"/>
</dbReference>
<dbReference type="Proteomes" id="UP000665025">
    <property type="component" value="Chromosome 1"/>
</dbReference>
<dbReference type="InterPro" id="IPR027065">
    <property type="entry name" value="Lon_Prtase"/>
</dbReference>
<evidence type="ECO:0000256" key="5">
    <source>
        <dbReference type="ARBA" id="ARBA00022801"/>
    </source>
</evidence>
<dbReference type="Pfam" id="PF02190">
    <property type="entry name" value="LON_substr_bdg"/>
    <property type="match status" value="1"/>
</dbReference>
<dbReference type="NCBIfam" id="TIGR00763">
    <property type="entry name" value="lon"/>
    <property type="match status" value="1"/>
</dbReference>
<feature type="active site" evidence="9 11">
    <location>
        <position position="679"/>
    </location>
</feature>
<comment type="subcellular location">
    <subcellularLocation>
        <location evidence="1 9 10">Cytoplasm</location>
    </subcellularLocation>
</comment>
<keyword evidence="16" id="KW-1185">Reference proteome</keyword>
<keyword evidence="8 9" id="KW-0346">Stress response</keyword>
<evidence type="ECO:0000256" key="6">
    <source>
        <dbReference type="ARBA" id="ARBA00022825"/>
    </source>
</evidence>
<evidence type="ECO:0000256" key="8">
    <source>
        <dbReference type="ARBA" id="ARBA00023016"/>
    </source>
</evidence>
<dbReference type="PRINTS" id="PR00830">
    <property type="entry name" value="ENDOLAPTASE"/>
</dbReference>
<dbReference type="SMART" id="SM00464">
    <property type="entry name" value="LON"/>
    <property type="match status" value="1"/>
</dbReference>
<dbReference type="Gene3D" id="1.10.8.60">
    <property type="match status" value="1"/>
</dbReference>
<comment type="catalytic activity">
    <reaction evidence="9 10 11">
        <text>Hydrolysis of proteins in presence of ATP.</text>
        <dbReference type="EC" id="3.4.21.53"/>
    </reaction>
</comment>
<evidence type="ECO:0000256" key="11">
    <source>
        <dbReference type="PROSITE-ProRule" id="PRU01122"/>
    </source>
</evidence>
<dbReference type="InterPro" id="IPR014721">
    <property type="entry name" value="Ribsml_uS5_D2-typ_fold_subgr"/>
</dbReference>
<dbReference type="Gene3D" id="3.40.50.300">
    <property type="entry name" value="P-loop containing nucleotide triphosphate hydrolases"/>
    <property type="match status" value="1"/>
</dbReference>
<dbReference type="InterPro" id="IPR027417">
    <property type="entry name" value="P-loop_NTPase"/>
</dbReference>
<evidence type="ECO:0000256" key="12">
    <source>
        <dbReference type="RuleBase" id="RU000591"/>
    </source>
</evidence>
<keyword evidence="6 9" id="KW-0720">Serine protease</keyword>
<feature type="active site" evidence="9 11">
    <location>
        <position position="722"/>
    </location>
</feature>
<gene>
    <name evidence="9 15" type="primary">lon</name>
    <name evidence="15" type="ORF">J5X90_10165</name>
</gene>
<keyword evidence="2 9" id="KW-0963">Cytoplasm</keyword>
<keyword evidence="5 9" id="KW-0378">Hydrolase</keyword>
<dbReference type="InterPro" id="IPR046336">
    <property type="entry name" value="Lon_prtase_N_sf"/>
</dbReference>
<dbReference type="PROSITE" id="PS51786">
    <property type="entry name" value="LON_PROTEOLYTIC"/>
    <property type="match status" value="1"/>
</dbReference>
<evidence type="ECO:0000313" key="15">
    <source>
        <dbReference type="EMBL" id="QTL33946.1"/>
    </source>
</evidence>
<dbReference type="GO" id="GO:0004252">
    <property type="term" value="F:serine-type endopeptidase activity"/>
    <property type="evidence" value="ECO:0007669"/>
    <property type="project" value="UniProtKB-EC"/>
</dbReference>
<sequence length="787" mass="87763">MTLERMDRVEIPVLALRDVVVYPHMVIPLFVGREKSIKCLEAAMENDKQIFLVAQKEASIDDPDTDDIYQVGTVATVLQLLKLPDGTVKVLVEGTQRAKIEKFLVTDEYFLAEAQFIASENIEGPEQDIFIRSAISQFEGYVKLNKKIPPEVLTSVSGIDETARLADTMAAHMPIKVPEKQKVLELYNVTERLEYLMALMEGEIDLLQVEKKIRSRVKKQMEKSQREYYLNEQMKAIQKELGELDDVPDEFEALKKRIAEAQMPKEAEEKATSELNKLKMMSPMSAEATVVRSYIDTLIGVPWKKRSKVKKDLANAQKILDSDHYGLEKVKERIIEYLAVQQRTNKLKGPILCLVGPPGVGKTSLGQSIARSTGRKYVRMALGGVRDEAEIRGHRRTYIGSMPGKLIQSMTKVGVKNPLFLLDEIDKMSSDMRGDPASALLEVLDPEQNSSFADHYLEVEYDLSDVMFVATSNSFNIPGPLLDRMEVIRLSGYTEDEKLNISKQHLIPKQIKRNGLKEHEIDIEDSAIIDTIRYYTREAGVRNLERELSKLCRKAVKSILLSKSKDKVVINAQNLESYLGVQRFDYGKAEDGDRVGLVTGLAWTEVGGDLLTIECAAVPGKGKLAYTGSLGDVMQESIQAAMTVVRNRADKLRINEDFYEKRDIHVHVPEGATPKDGPSAGIAMVTALVSSLTGNPVRSDVAMTGEITLRGEVLPIGGLKEKLLAAHRGGIKTVVIPKKNERDLKEIPQNVLEGLEIHPVSWIDDVLSLALAHPVDSFTIESQKSAG</sequence>
<dbReference type="SUPFAM" id="SSF52540">
    <property type="entry name" value="P-loop containing nucleoside triphosphate hydrolases"/>
    <property type="match status" value="1"/>
</dbReference>
<dbReference type="InterPro" id="IPR020568">
    <property type="entry name" value="Ribosomal_Su5_D2-typ_SF"/>
</dbReference>
<dbReference type="InterPro" id="IPR004815">
    <property type="entry name" value="Lon_bac/euk-typ"/>
</dbReference>
<dbReference type="Gene3D" id="2.30.130.40">
    <property type="entry name" value="LON domain-like"/>
    <property type="match status" value="1"/>
</dbReference>
<dbReference type="EC" id="3.4.21.53" evidence="9 10"/>
<dbReference type="InterPro" id="IPR003593">
    <property type="entry name" value="AAA+_ATPase"/>
</dbReference>
<dbReference type="InterPro" id="IPR008268">
    <property type="entry name" value="Peptidase_S16_AS"/>
</dbReference>
<evidence type="ECO:0000256" key="4">
    <source>
        <dbReference type="ARBA" id="ARBA00022741"/>
    </source>
</evidence>
<dbReference type="InterPro" id="IPR015947">
    <property type="entry name" value="PUA-like_sf"/>
</dbReference>
<dbReference type="InterPro" id="IPR054594">
    <property type="entry name" value="Lon_lid"/>
</dbReference>
<evidence type="ECO:0000256" key="2">
    <source>
        <dbReference type="ARBA" id="ARBA00022490"/>
    </source>
</evidence>
<dbReference type="SUPFAM" id="SSF88697">
    <property type="entry name" value="PUA domain-like"/>
    <property type="match status" value="1"/>
</dbReference>
<dbReference type="SMART" id="SM00382">
    <property type="entry name" value="AAA"/>
    <property type="match status" value="1"/>
</dbReference>
<reference evidence="15 16" key="1">
    <citation type="submission" date="2021-03" db="EMBL/GenBank/DDBJ databases">
        <title>Complete Genome of Pseudoalteromonas viridis Strain BBR56, a new biocontrol bacterial candidate.</title>
        <authorList>
            <person name="Handayani D.P."/>
            <person name="Isnansetyo A."/>
            <person name="Istiqomah I."/>
            <person name="Jumina J."/>
        </authorList>
    </citation>
    <scope>NUCLEOTIDE SEQUENCE [LARGE SCALE GENOMIC DNA]</scope>
    <source>
        <strain evidence="15 16">BBR56</strain>
    </source>
</reference>
<protein>
    <recommendedName>
        <fullName evidence="9 10">Lon protease</fullName>
        <ecNumber evidence="9 10">3.4.21.53</ecNumber>
    </recommendedName>
    <alternativeName>
        <fullName evidence="9">ATP-dependent protease La</fullName>
    </alternativeName>
</protein>
<dbReference type="CDD" id="cd19500">
    <property type="entry name" value="RecA-like_Lon"/>
    <property type="match status" value="1"/>
</dbReference>
<evidence type="ECO:0000259" key="13">
    <source>
        <dbReference type="PROSITE" id="PS51786"/>
    </source>
</evidence>
<proteinExistence type="evidence at transcript level"/>
<evidence type="ECO:0000256" key="1">
    <source>
        <dbReference type="ARBA" id="ARBA00004496"/>
    </source>
</evidence>
<keyword evidence="4 9" id="KW-0547">Nucleotide-binding</keyword>
<evidence type="ECO:0000259" key="14">
    <source>
        <dbReference type="PROSITE" id="PS51787"/>
    </source>
</evidence>
<name>A0ABX7V267_9GAMM</name>
<dbReference type="Pfam" id="PF05362">
    <property type="entry name" value="Lon_C"/>
    <property type="match status" value="1"/>
</dbReference>